<evidence type="ECO:0000256" key="4">
    <source>
        <dbReference type="RuleBase" id="RU003345"/>
    </source>
</evidence>
<accession>A0A0Q0EMU2</accession>
<dbReference type="GO" id="GO:0004030">
    <property type="term" value="F:aldehyde dehydrogenase [NAD(P)+] activity"/>
    <property type="evidence" value="ECO:0007669"/>
    <property type="project" value="UniProtKB-ARBA"/>
</dbReference>
<evidence type="ECO:0000256" key="2">
    <source>
        <dbReference type="ARBA" id="ARBA00023002"/>
    </source>
</evidence>
<keyword evidence="2 4" id="KW-0560">Oxidoreductase</keyword>
<comment type="caution">
    <text evidence="6">The sequence shown here is derived from an EMBL/GenBank/DDBJ whole genome shotgun (WGS) entry which is preliminary data.</text>
</comment>
<organism evidence="6 7">
    <name type="scientific">Pseudomonas syringae pv. tagetis</name>
    <dbReference type="NCBI Taxonomy" id="129140"/>
    <lineage>
        <taxon>Bacteria</taxon>
        <taxon>Pseudomonadati</taxon>
        <taxon>Pseudomonadota</taxon>
        <taxon>Gammaproteobacteria</taxon>
        <taxon>Pseudomonadales</taxon>
        <taxon>Pseudomonadaceae</taxon>
        <taxon>Pseudomonas</taxon>
    </lineage>
</organism>
<dbReference type="FunFam" id="3.40.605.10:FF:000001">
    <property type="entry name" value="Aldehyde dehydrogenase 1"/>
    <property type="match status" value="1"/>
</dbReference>
<proteinExistence type="inferred from homology"/>
<dbReference type="InterPro" id="IPR016160">
    <property type="entry name" value="Ald_DH_CS_CYS"/>
</dbReference>
<reference evidence="6 7" key="1">
    <citation type="submission" date="2015-09" db="EMBL/GenBank/DDBJ databases">
        <title>Genome announcement of multiple Pseudomonas syringae strains.</title>
        <authorList>
            <person name="Thakur S."/>
            <person name="Wang P.W."/>
            <person name="Gong Y."/>
            <person name="Weir B.S."/>
            <person name="Guttman D.S."/>
        </authorList>
    </citation>
    <scope>NUCLEOTIDE SEQUENCE [LARGE SCALE GENOMIC DNA]</scope>
    <source>
        <strain evidence="6 7">ICMP4091</strain>
    </source>
</reference>
<dbReference type="InterPro" id="IPR016161">
    <property type="entry name" value="Ald_DH/histidinol_DH"/>
</dbReference>
<evidence type="ECO:0000256" key="3">
    <source>
        <dbReference type="PROSITE-ProRule" id="PRU10007"/>
    </source>
</evidence>
<dbReference type="CDD" id="cd07112">
    <property type="entry name" value="ALDH_GABALDH-PuuC"/>
    <property type="match status" value="1"/>
</dbReference>
<feature type="active site" evidence="3">
    <location>
        <position position="275"/>
    </location>
</feature>
<dbReference type="EMBL" id="LJRM01000054">
    <property type="protein sequence ID" value="KPY87595.1"/>
    <property type="molecule type" value="Genomic_DNA"/>
</dbReference>
<evidence type="ECO:0000259" key="5">
    <source>
        <dbReference type="Pfam" id="PF00171"/>
    </source>
</evidence>
<evidence type="ECO:0000256" key="1">
    <source>
        <dbReference type="ARBA" id="ARBA00009986"/>
    </source>
</evidence>
<sequence>MQQEEDMQMTTLTRADWEQRAQNLKVEGRAFIQGEYTAAASGETFDCVSPVDGRLLVKVASCDAADAQRAVDSARSAFDSGAWSRLAPARRKETMIRFAGLLKQNAEELALLETLDMGKPISDSLGVDIPGAARALSWSGEAIDKLYDEVAATPHDQLGLVTREPVGVVAAIVPWNFPLMMACWKLGPALSTGNSVILKPSEKSPLTAIRIAQLAIEAGIPAGVLNVLPGYGHTVGKALALQMDVDTVVFTGSSKIARQLMIYAGESNMKRVWLEAGGKSPNIVFADAPDLQAAADAAASAIAFNQGEVCTAGSRLLIERSIKDRFLPMVIEALATWKPGNPLDPATNVGALVDTQQMNTVLSYIEAGHADGARLVAGGKRVLQDTGGTYVEPTIFDGVNNAMKIAQEEIFGPVLSVLTFDSAEEAIQIANDSPYGLAAAVWTANISRAHLTARALRAGSVWVNQYDGGDMTAPFGGFKQSGNGRDKSLHAFDKYTELKSTWIKL</sequence>
<evidence type="ECO:0000313" key="7">
    <source>
        <dbReference type="Proteomes" id="UP000050474"/>
    </source>
</evidence>
<protein>
    <submittedName>
        <fullName evidence="6">Gamma-glutamyl-gamma-aminobutyraldehyde dehydrogenase</fullName>
    </submittedName>
</protein>
<dbReference type="PROSITE" id="PS00687">
    <property type="entry name" value="ALDEHYDE_DEHYDR_GLU"/>
    <property type="match status" value="1"/>
</dbReference>
<evidence type="ECO:0000313" key="6">
    <source>
        <dbReference type="EMBL" id="KPY87595.1"/>
    </source>
</evidence>
<name>A0A0Q0EMU2_9PSED</name>
<dbReference type="SUPFAM" id="SSF53720">
    <property type="entry name" value="ALDH-like"/>
    <property type="match status" value="1"/>
</dbReference>
<comment type="similarity">
    <text evidence="1 4">Belongs to the aldehyde dehydrogenase family.</text>
</comment>
<dbReference type="STRING" id="129140.ALO44_05296"/>
<dbReference type="InterPro" id="IPR016162">
    <property type="entry name" value="Ald_DH_N"/>
</dbReference>
<dbReference type="InterPro" id="IPR016163">
    <property type="entry name" value="Ald_DH_C"/>
</dbReference>
<dbReference type="Gene3D" id="3.40.605.10">
    <property type="entry name" value="Aldehyde Dehydrogenase, Chain A, domain 1"/>
    <property type="match status" value="1"/>
</dbReference>
<dbReference type="Pfam" id="PF00171">
    <property type="entry name" value="Aldedh"/>
    <property type="match status" value="1"/>
</dbReference>
<gene>
    <name evidence="6" type="ORF">ALO44_05296</name>
</gene>
<dbReference type="PANTHER" id="PTHR11699">
    <property type="entry name" value="ALDEHYDE DEHYDROGENASE-RELATED"/>
    <property type="match status" value="1"/>
</dbReference>
<dbReference type="AlphaFoldDB" id="A0A0Q0EMU2"/>
<dbReference type="PATRIC" id="fig|129140.3.peg.3947"/>
<dbReference type="Gene3D" id="3.40.309.10">
    <property type="entry name" value="Aldehyde Dehydrogenase, Chain A, domain 2"/>
    <property type="match status" value="1"/>
</dbReference>
<dbReference type="PROSITE" id="PS00070">
    <property type="entry name" value="ALDEHYDE_DEHYDR_CYS"/>
    <property type="match status" value="1"/>
</dbReference>
<dbReference type="FunFam" id="3.40.309.10:FF:000012">
    <property type="entry name" value="Betaine aldehyde dehydrogenase"/>
    <property type="match status" value="1"/>
</dbReference>
<dbReference type="InterPro" id="IPR029510">
    <property type="entry name" value="Ald_DH_CS_GLU"/>
</dbReference>
<feature type="domain" description="Aldehyde dehydrogenase" evidence="5">
    <location>
        <begin position="38"/>
        <end position="500"/>
    </location>
</feature>
<dbReference type="InterPro" id="IPR015590">
    <property type="entry name" value="Aldehyde_DH_dom"/>
</dbReference>
<dbReference type="Proteomes" id="UP000050474">
    <property type="component" value="Unassembled WGS sequence"/>
</dbReference>